<comment type="function">
    <text evidence="4">Ubiquitin-like protein involved in cytoplasm to vacuole transport (Cvt) and autophagic vesicle formation.</text>
</comment>
<evidence type="ECO:0000256" key="1">
    <source>
        <dbReference type="ARBA" id="ARBA00022499"/>
    </source>
</evidence>
<dbReference type="GO" id="GO:0097352">
    <property type="term" value="P:autophagosome maturation"/>
    <property type="evidence" value="ECO:0007669"/>
    <property type="project" value="TreeGrafter"/>
</dbReference>
<evidence type="ECO:0000256" key="4">
    <source>
        <dbReference type="RuleBase" id="RU361201"/>
    </source>
</evidence>
<dbReference type="PANTHER" id="PTHR13385">
    <property type="entry name" value="AUTOPHAGY PROTEIN 12"/>
    <property type="match status" value="1"/>
</dbReference>
<dbReference type="GO" id="GO:0019776">
    <property type="term" value="F:Atg8-family ligase activity"/>
    <property type="evidence" value="ECO:0007669"/>
    <property type="project" value="TreeGrafter"/>
</dbReference>
<keyword evidence="1 4" id="KW-1017">Isopeptide bond</keyword>
<comment type="subunit">
    <text evidence="4">Forms a conjugate with ATG5.</text>
</comment>
<keyword evidence="2 4" id="KW-0833">Ubl conjugation pathway</keyword>
<dbReference type="GO" id="GO:0034727">
    <property type="term" value="P:piecemeal microautophagy of the nucleus"/>
    <property type="evidence" value="ECO:0007669"/>
    <property type="project" value="TreeGrafter"/>
</dbReference>
<protein>
    <recommendedName>
        <fullName evidence="4">Ubiquitin-like protein ATG12</fullName>
    </recommendedName>
</protein>
<organism evidence="5">
    <name type="scientific">Rhizophora mucronata</name>
    <name type="common">Asiatic mangrove</name>
    <dbReference type="NCBI Taxonomy" id="61149"/>
    <lineage>
        <taxon>Eukaryota</taxon>
        <taxon>Viridiplantae</taxon>
        <taxon>Streptophyta</taxon>
        <taxon>Embryophyta</taxon>
        <taxon>Tracheophyta</taxon>
        <taxon>Spermatophyta</taxon>
        <taxon>Magnoliopsida</taxon>
        <taxon>eudicotyledons</taxon>
        <taxon>Gunneridae</taxon>
        <taxon>Pentapetalae</taxon>
        <taxon>rosids</taxon>
        <taxon>fabids</taxon>
        <taxon>Malpighiales</taxon>
        <taxon>Rhizophoraceae</taxon>
        <taxon>Rhizophora</taxon>
    </lineage>
</organism>
<dbReference type="SUPFAM" id="SSF54236">
    <property type="entry name" value="Ubiquitin-like"/>
    <property type="match status" value="1"/>
</dbReference>
<evidence type="ECO:0000313" key="5">
    <source>
        <dbReference type="EMBL" id="MBX00719.1"/>
    </source>
</evidence>
<dbReference type="PANTHER" id="PTHR13385:SF0">
    <property type="entry name" value="UBIQUITIN-LIKE PROTEIN ATG12"/>
    <property type="match status" value="1"/>
</dbReference>
<dbReference type="GO" id="GO:0061723">
    <property type="term" value="P:glycophagy"/>
    <property type="evidence" value="ECO:0007669"/>
    <property type="project" value="TreeGrafter"/>
</dbReference>
<name>A0A2P2K4V4_RHIMU</name>
<accession>A0A2P2K4V4</accession>
<comment type="similarity">
    <text evidence="4">Belongs to the ATG12 family.</text>
</comment>
<dbReference type="InterPro" id="IPR007242">
    <property type="entry name" value="Atg12"/>
</dbReference>
<dbReference type="GO" id="GO:0034045">
    <property type="term" value="C:phagophore assembly site membrane"/>
    <property type="evidence" value="ECO:0007669"/>
    <property type="project" value="TreeGrafter"/>
</dbReference>
<sequence>MLKFYRLKFMTWQLAGSDKFVKVIDFLRQRLHWETVFVYINSAFSPNPETLMIDLSNNFGVDRKLLVNYACSVAWG</sequence>
<reference evidence="5" key="1">
    <citation type="submission" date="2018-02" db="EMBL/GenBank/DDBJ databases">
        <title>Rhizophora mucronata_Transcriptome.</title>
        <authorList>
            <person name="Meera S.P."/>
            <person name="Sreeshan A."/>
            <person name="Augustine A."/>
        </authorList>
    </citation>
    <scope>NUCLEOTIDE SEQUENCE</scope>
    <source>
        <tissue evidence="5">Leaf</tissue>
    </source>
</reference>
<evidence type="ECO:0000256" key="3">
    <source>
        <dbReference type="ARBA" id="ARBA00023006"/>
    </source>
</evidence>
<dbReference type="Gene3D" id="3.10.20.90">
    <property type="entry name" value="Phosphatidylinositol 3-kinase Catalytic Subunit, Chain A, domain 1"/>
    <property type="match status" value="1"/>
</dbReference>
<dbReference type="InterPro" id="IPR029071">
    <property type="entry name" value="Ubiquitin-like_domsf"/>
</dbReference>
<dbReference type="GO" id="GO:0034274">
    <property type="term" value="C:Atg12-Atg5-Atg16 complex"/>
    <property type="evidence" value="ECO:0007669"/>
    <property type="project" value="TreeGrafter"/>
</dbReference>
<dbReference type="Pfam" id="PF04110">
    <property type="entry name" value="APG12"/>
    <property type="match status" value="1"/>
</dbReference>
<dbReference type="GO" id="GO:0000422">
    <property type="term" value="P:autophagy of mitochondrion"/>
    <property type="evidence" value="ECO:0007669"/>
    <property type="project" value="TreeGrafter"/>
</dbReference>
<dbReference type="GO" id="GO:0000421">
    <property type="term" value="C:autophagosome membrane"/>
    <property type="evidence" value="ECO:0007669"/>
    <property type="project" value="TreeGrafter"/>
</dbReference>
<dbReference type="AlphaFoldDB" id="A0A2P2K4V4"/>
<proteinExistence type="inferred from homology"/>
<keyword evidence="3 4" id="KW-0072">Autophagy</keyword>
<dbReference type="EMBL" id="GGEC01020235">
    <property type="protein sequence ID" value="MBX00719.1"/>
    <property type="molecule type" value="Transcribed_RNA"/>
</dbReference>
<evidence type="ECO:0000256" key="2">
    <source>
        <dbReference type="ARBA" id="ARBA00022786"/>
    </source>
</evidence>
<dbReference type="GO" id="GO:0000045">
    <property type="term" value="P:autophagosome assembly"/>
    <property type="evidence" value="ECO:0007669"/>
    <property type="project" value="InterPro"/>
</dbReference>